<feature type="signal peptide" evidence="1">
    <location>
        <begin position="1"/>
        <end position="22"/>
    </location>
</feature>
<sequence>MRGIRLVITGWVALFCCATSYAQVTLSPFTLYGVGDIKEGSFANQFAMGDLGIGTPTVFHINGMNPAMLTRNLMSTFQMGVAADIRTLSSSNGKDKNGGANLSYFAYAFPIISGKWSSSFGLVPLSRMNYNIGYTTDVNNSTTQVEYLFKGNGGLSKAYFSNGFKIYKGLSLGVRGSFVFGEFNKSAETLLLGLTSGTNYTTAYKEKINYADFEFGGGLHYQQKVTERTAINLGVVYDLPSSISGTRFAGLERRSTGGSTPGDTLILDQSVAFNLPKKLGFGVSFENLNKFTVGFDARISEWNENPSPEIVNTTYQKGLKLVLGGEYTPDISSVDSYLARTTFRLGAAWERLPYLANGNDVTDFGINFGSSFPMGVSSFDVAAKIGRRGSVTDNLIKENYIQIYIGATINDRGWFVRRKYD</sequence>
<dbReference type="Gene3D" id="2.40.160.60">
    <property type="entry name" value="Outer membrane protein transport protein (OMPP1/FadL/TodX)"/>
    <property type="match status" value="1"/>
</dbReference>
<organism evidence="2 3">
    <name type="scientific">Imperialibacter roseus</name>
    <dbReference type="NCBI Taxonomy" id="1324217"/>
    <lineage>
        <taxon>Bacteria</taxon>
        <taxon>Pseudomonadati</taxon>
        <taxon>Bacteroidota</taxon>
        <taxon>Cytophagia</taxon>
        <taxon>Cytophagales</taxon>
        <taxon>Flammeovirgaceae</taxon>
        <taxon>Imperialibacter</taxon>
    </lineage>
</organism>
<evidence type="ECO:0000313" key="2">
    <source>
        <dbReference type="EMBL" id="WOK05881.1"/>
    </source>
</evidence>
<dbReference type="EMBL" id="CP136051">
    <property type="protein sequence ID" value="WOK05881.1"/>
    <property type="molecule type" value="Genomic_DNA"/>
</dbReference>
<evidence type="ECO:0000256" key="1">
    <source>
        <dbReference type="SAM" id="SignalP"/>
    </source>
</evidence>
<accession>A0ABZ0IMF0</accession>
<feature type="chain" id="PRO_5045780844" description="Long-chain fatty acid transport protein" evidence="1">
    <location>
        <begin position="23"/>
        <end position="421"/>
    </location>
</feature>
<evidence type="ECO:0008006" key="4">
    <source>
        <dbReference type="Google" id="ProtNLM"/>
    </source>
</evidence>
<keyword evidence="3" id="KW-1185">Reference proteome</keyword>
<dbReference type="SUPFAM" id="SSF56935">
    <property type="entry name" value="Porins"/>
    <property type="match status" value="1"/>
</dbReference>
<dbReference type="Proteomes" id="UP001302349">
    <property type="component" value="Chromosome"/>
</dbReference>
<gene>
    <name evidence="2" type="ORF">RT717_22660</name>
</gene>
<evidence type="ECO:0000313" key="3">
    <source>
        <dbReference type="Proteomes" id="UP001302349"/>
    </source>
</evidence>
<reference evidence="2 3" key="1">
    <citation type="journal article" date="2023" name="Microbiol. Resour. Announc.">
        <title>Complete Genome Sequence of Imperialibacter roseus strain P4T.</title>
        <authorList>
            <person name="Tizabi D.R."/>
            <person name="Bachvaroff T."/>
            <person name="Hill R.T."/>
        </authorList>
    </citation>
    <scope>NUCLEOTIDE SEQUENCE [LARGE SCALE GENOMIC DNA]</scope>
    <source>
        <strain evidence="2 3">P4T</strain>
    </source>
</reference>
<name>A0ABZ0IMF0_9BACT</name>
<proteinExistence type="predicted"/>
<protein>
    <recommendedName>
        <fullName evidence="4">Long-chain fatty acid transport protein</fullName>
    </recommendedName>
</protein>
<keyword evidence="1" id="KW-0732">Signal</keyword>
<dbReference type="RefSeq" id="WP_317488629.1">
    <property type="nucleotide sequence ID" value="NZ_CP136051.1"/>
</dbReference>